<organism evidence="6 7">
    <name type="scientific">Noviherbaspirillum humi</name>
    <dbReference type="NCBI Taxonomy" id="1688639"/>
    <lineage>
        <taxon>Bacteria</taxon>
        <taxon>Pseudomonadati</taxon>
        <taxon>Pseudomonadota</taxon>
        <taxon>Betaproteobacteria</taxon>
        <taxon>Burkholderiales</taxon>
        <taxon>Oxalobacteraceae</taxon>
        <taxon>Noviherbaspirillum</taxon>
    </lineage>
</organism>
<evidence type="ECO:0000313" key="7">
    <source>
        <dbReference type="Proteomes" id="UP000198284"/>
    </source>
</evidence>
<dbReference type="AlphaFoldDB" id="A0A239LWE3"/>
<evidence type="ECO:0000259" key="5">
    <source>
        <dbReference type="Pfam" id="PF01557"/>
    </source>
</evidence>
<dbReference type="InterPro" id="IPR011234">
    <property type="entry name" value="Fumarylacetoacetase-like_C"/>
</dbReference>
<evidence type="ECO:0000256" key="2">
    <source>
        <dbReference type="ARBA" id="ARBA00010211"/>
    </source>
</evidence>
<dbReference type="FunFam" id="3.90.850.10:FF:000002">
    <property type="entry name" value="2-hydroxyhepta-2,4-diene-1,7-dioate isomerase"/>
    <property type="match status" value="1"/>
</dbReference>
<dbReference type="GO" id="GO:0019752">
    <property type="term" value="P:carboxylic acid metabolic process"/>
    <property type="evidence" value="ECO:0007669"/>
    <property type="project" value="UniProtKB-ARBA"/>
</dbReference>
<keyword evidence="4" id="KW-0378">Hydrolase</keyword>
<dbReference type="OrthoDB" id="8582489at2"/>
<dbReference type="PANTHER" id="PTHR42796">
    <property type="entry name" value="FUMARYLACETOACETATE HYDROLASE DOMAIN-CONTAINING PROTEIN 2A-RELATED"/>
    <property type="match status" value="1"/>
</dbReference>
<dbReference type="Proteomes" id="UP000198284">
    <property type="component" value="Unassembled WGS sequence"/>
</dbReference>
<keyword evidence="3" id="KW-0479">Metal-binding</keyword>
<dbReference type="PANTHER" id="PTHR42796:SF4">
    <property type="entry name" value="FUMARYLACETOACETATE HYDROLASE DOMAIN-CONTAINING PROTEIN 2A"/>
    <property type="match status" value="1"/>
</dbReference>
<keyword evidence="7" id="KW-1185">Reference proteome</keyword>
<dbReference type="RefSeq" id="WP_089401668.1">
    <property type="nucleotide sequence ID" value="NZ_FZOT01000027.1"/>
</dbReference>
<evidence type="ECO:0000256" key="3">
    <source>
        <dbReference type="ARBA" id="ARBA00022723"/>
    </source>
</evidence>
<dbReference type="GO" id="GO:0016787">
    <property type="term" value="F:hydrolase activity"/>
    <property type="evidence" value="ECO:0007669"/>
    <property type="project" value="UniProtKB-KW"/>
</dbReference>
<proteinExistence type="inferred from homology"/>
<dbReference type="Pfam" id="PF01557">
    <property type="entry name" value="FAA_hydrolase"/>
    <property type="match status" value="1"/>
</dbReference>
<evidence type="ECO:0000256" key="1">
    <source>
        <dbReference type="ARBA" id="ARBA00001946"/>
    </source>
</evidence>
<gene>
    <name evidence="6" type="ORF">SAMN06265795_12722</name>
</gene>
<dbReference type="EMBL" id="FZOT01000027">
    <property type="protein sequence ID" value="SNT34695.1"/>
    <property type="molecule type" value="Genomic_DNA"/>
</dbReference>
<dbReference type="GO" id="GO:0016853">
    <property type="term" value="F:isomerase activity"/>
    <property type="evidence" value="ECO:0007669"/>
    <property type="project" value="UniProtKB-ARBA"/>
</dbReference>
<reference evidence="6 7" key="1">
    <citation type="submission" date="2017-06" db="EMBL/GenBank/DDBJ databases">
        <authorList>
            <person name="Kim H.J."/>
            <person name="Triplett B.A."/>
        </authorList>
    </citation>
    <scope>NUCLEOTIDE SEQUENCE [LARGE SCALE GENOMIC DNA]</scope>
    <source>
        <strain evidence="6 7">U15</strain>
    </source>
</reference>
<sequence>MKFVTFRANNATRLGVVQDQSVVDLNKLVPEVPADIRAALKAGVDLNAAARKALELATDADRQPLASLPYAPLVPEPGKIVCLGLNYFDHAKEGGREKPEYPWFFLRSATSLLAHGEQAIRPRVSERLDYEAELAVVIGKPARHVSQDDALNYVFGYTCFNDISVRDYQKRTPQWTIGKNFDKTGGFGPVLVSADELPPGAEGLHIQCRLNGNVMQDANTRDMIWNVKETIALLTECLTLEPGDVIIMGTPAGVGQARTPPVWMKQGDKVEIEIENIGVLVNTIRDEAA</sequence>
<dbReference type="GO" id="GO:0046872">
    <property type="term" value="F:metal ion binding"/>
    <property type="evidence" value="ECO:0007669"/>
    <property type="project" value="UniProtKB-KW"/>
</dbReference>
<evidence type="ECO:0000313" key="6">
    <source>
        <dbReference type="EMBL" id="SNT34695.1"/>
    </source>
</evidence>
<feature type="domain" description="Fumarylacetoacetase-like C-terminal" evidence="5">
    <location>
        <begin position="79"/>
        <end position="284"/>
    </location>
</feature>
<accession>A0A239LWE3</accession>
<comment type="similarity">
    <text evidence="2">Belongs to the FAH family.</text>
</comment>
<dbReference type="Gene3D" id="3.90.850.10">
    <property type="entry name" value="Fumarylacetoacetase-like, C-terminal domain"/>
    <property type="match status" value="1"/>
</dbReference>
<name>A0A239LWE3_9BURK</name>
<evidence type="ECO:0000256" key="4">
    <source>
        <dbReference type="ARBA" id="ARBA00022801"/>
    </source>
</evidence>
<dbReference type="SUPFAM" id="SSF56529">
    <property type="entry name" value="FAH"/>
    <property type="match status" value="1"/>
</dbReference>
<comment type="cofactor">
    <cofactor evidence="1">
        <name>Mg(2+)</name>
        <dbReference type="ChEBI" id="CHEBI:18420"/>
    </cofactor>
</comment>
<protein>
    <submittedName>
        <fullName evidence="6">2-keto-4-pentenoate hydratase/2-oxohepta-3-ene-1,7-dioic acid hydratase (Catechol pathway)</fullName>
    </submittedName>
</protein>
<dbReference type="InterPro" id="IPR036663">
    <property type="entry name" value="Fumarylacetoacetase_C_sf"/>
</dbReference>
<dbReference type="InterPro" id="IPR051121">
    <property type="entry name" value="FAH"/>
</dbReference>